<keyword evidence="3" id="KW-1185">Reference proteome</keyword>
<keyword evidence="1" id="KW-0812">Transmembrane</keyword>
<evidence type="ECO:0000313" key="2">
    <source>
        <dbReference type="EMBL" id="QPZ39470.1"/>
    </source>
</evidence>
<dbReference type="InterPro" id="IPR046595">
    <property type="entry name" value="DUF6653"/>
</dbReference>
<evidence type="ECO:0000256" key="1">
    <source>
        <dbReference type="SAM" id="Phobius"/>
    </source>
</evidence>
<sequence>MRLRRTTANVRGVVSQVRRAVFARHSHPLSAWSRLATMPLVLVPFWTRTWSHAVFIAVWFLVNPVMFGRPRSTRSFASRAMFGEEIWMTEKRRDAALAIDALASGLTVGAAVAAWKRRPVVAAVSISLSMAVILEYWRRVADIYDDSRMEKDEANISA</sequence>
<name>A0ABX6YL92_9MICO</name>
<feature type="transmembrane region" description="Helical" evidence="1">
    <location>
        <begin position="95"/>
        <end position="114"/>
    </location>
</feature>
<keyword evidence="1" id="KW-0472">Membrane</keyword>
<feature type="transmembrane region" description="Helical" evidence="1">
    <location>
        <begin position="49"/>
        <end position="67"/>
    </location>
</feature>
<reference evidence="2 3" key="1">
    <citation type="submission" date="2020-12" db="EMBL/GenBank/DDBJ databases">
        <title>Microbacterium sp. HY060.</title>
        <authorList>
            <person name="Zhou J."/>
        </authorList>
    </citation>
    <scope>NUCLEOTIDE SEQUENCE [LARGE SCALE GENOMIC DNA]</scope>
    <source>
        <strain evidence="2 3">HY60</strain>
    </source>
</reference>
<feature type="transmembrane region" description="Helical" evidence="1">
    <location>
        <begin position="120"/>
        <end position="137"/>
    </location>
</feature>
<accession>A0ABX6YL92</accession>
<gene>
    <name evidence="2" type="ORF">HCR76_05275</name>
</gene>
<protein>
    <submittedName>
        <fullName evidence="2">Uncharacterized protein</fullName>
    </submittedName>
</protein>
<organism evidence="2 3">
    <name type="scientific">Paramicrobacterium chengjingii</name>
    <dbReference type="NCBI Taxonomy" id="2769067"/>
    <lineage>
        <taxon>Bacteria</taxon>
        <taxon>Bacillati</taxon>
        <taxon>Actinomycetota</taxon>
        <taxon>Actinomycetes</taxon>
        <taxon>Micrococcales</taxon>
        <taxon>Microbacteriaceae</taxon>
        <taxon>Paramicrobacterium</taxon>
    </lineage>
</organism>
<dbReference type="Proteomes" id="UP000662814">
    <property type="component" value="Chromosome"/>
</dbReference>
<dbReference type="EMBL" id="CP061169">
    <property type="protein sequence ID" value="QPZ39470.1"/>
    <property type="molecule type" value="Genomic_DNA"/>
</dbReference>
<proteinExistence type="predicted"/>
<dbReference type="RefSeq" id="WP_198248149.1">
    <property type="nucleotide sequence ID" value="NZ_CP061169.1"/>
</dbReference>
<dbReference type="Pfam" id="PF20358">
    <property type="entry name" value="DUF6653"/>
    <property type="match status" value="1"/>
</dbReference>
<evidence type="ECO:0000313" key="3">
    <source>
        <dbReference type="Proteomes" id="UP000662814"/>
    </source>
</evidence>
<keyword evidence="1" id="KW-1133">Transmembrane helix</keyword>